<keyword evidence="2" id="KW-1185">Reference proteome</keyword>
<name>F4XU41_9CYAN</name>
<evidence type="ECO:0000313" key="2">
    <source>
        <dbReference type="Proteomes" id="UP000003959"/>
    </source>
</evidence>
<reference evidence="2" key="1">
    <citation type="journal article" date="2011" name="Proc. Natl. Acad. Sci. U.S.A.">
        <title>Genomic insights into the physiology and ecology of the marine filamentous cyanobacterium Lyngbya majuscula.</title>
        <authorList>
            <person name="Jones A.C."/>
            <person name="Monroe E.A."/>
            <person name="Podell S."/>
            <person name="Hess W.R."/>
            <person name="Klages S."/>
            <person name="Esquenazi E."/>
            <person name="Niessen S."/>
            <person name="Hoover H."/>
            <person name="Rothmann M."/>
            <person name="Lasken R.S."/>
            <person name="Yates J.R.III."/>
            <person name="Reinhardt R."/>
            <person name="Kube M."/>
            <person name="Burkart M.D."/>
            <person name="Allen E.E."/>
            <person name="Dorrestein P.C."/>
            <person name="Gerwick W.H."/>
            <person name="Gerwick L."/>
        </authorList>
    </citation>
    <scope>NUCLEOTIDE SEQUENCE [LARGE SCALE GENOMIC DNA]</scope>
    <source>
        <strain evidence="2">3L</strain>
    </source>
</reference>
<evidence type="ECO:0000313" key="1">
    <source>
        <dbReference type="EMBL" id="EGJ32017.1"/>
    </source>
</evidence>
<sequence length="77" mass="8593">MRDLWPIKSSHRVRFGNLVISQFQLTYCGVEIAVDSISTAIFLEAISGQRSAISYQLSAISYQLSAISYQLSAISYQ</sequence>
<dbReference type="EMBL" id="GL890930">
    <property type="protein sequence ID" value="EGJ32017.1"/>
    <property type="molecule type" value="Genomic_DNA"/>
</dbReference>
<dbReference type="Proteomes" id="UP000003959">
    <property type="component" value="Unassembled WGS sequence"/>
</dbReference>
<proteinExistence type="predicted"/>
<gene>
    <name evidence="1" type="ORF">LYNGBM3L_31830</name>
</gene>
<organism evidence="1 2">
    <name type="scientific">Moorena producens 3L</name>
    <dbReference type="NCBI Taxonomy" id="489825"/>
    <lineage>
        <taxon>Bacteria</taxon>
        <taxon>Bacillati</taxon>
        <taxon>Cyanobacteriota</taxon>
        <taxon>Cyanophyceae</taxon>
        <taxon>Coleofasciculales</taxon>
        <taxon>Coleofasciculaceae</taxon>
        <taxon>Moorena</taxon>
    </lineage>
</organism>
<accession>F4XU41</accession>
<dbReference type="AlphaFoldDB" id="F4XU41"/>
<dbReference type="HOGENOM" id="CLU_2634201_0_0_3"/>
<protein>
    <submittedName>
        <fullName evidence="1">Uncharacterized protein</fullName>
    </submittedName>
</protein>